<dbReference type="InterPro" id="IPR057840">
    <property type="entry name" value="FimV_N"/>
</dbReference>
<dbReference type="KEGG" id="acx:Achr_14150"/>
<accession>A0A0C4WKW4</accession>
<dbReference type="Proteomes" id="UP000068210">
    <property type="component" value="Chromosome"/>
</dbReference>
<dbReference type="AlphaFoldDB" id="A0A0C4WKW4"/>
<evidence type="ECO:0000256" key="1">
    <source>
        <dbReference type="SAM" id="Coils"/>
    </source>
</evidence>
<keyword evidence="6" id="KW-1185">Reference proteome</keyword>
<evidence type="ECO:0000259" key="4">
    <source>
        <dbReference type="Pfam" id="PF25800"/>
    </source>
</evidence>
<keyword evidence="1" id="KW-0175">Coiled coil</keyword>
<feature type="coiled-coil region" evidence="1">
    <location>
        <begin position="328"/>
        <end position="376"/>
    </location>
</feature>
<organism evidence="5 6">
    <name type="scientific">Azotobacter chroococcum NCIMB 8003</name>
    <dbReference type="NCBI Taxonomy" id="1328314"/>
    <lineage>
        <taxon>Bacteria</taxon>
        <taxon>Pseudomonadati</taxon>
        <taxon>Pseudomonadota</taxon>
        <taxon>Gammaproteobacteria</taxon>
        <taxon>Pseudomonadales</taxon>
        <taxon>Pseudomonadaceae</taxon>
        <taxon>Azotobacter</taxon>
    </lineage>
</organism>
<dbReference type="InterPro" id="IPR020012">
    <property type="entry name" value="LysM_FimV"/>
</dbReference>
<feature type="chain" id="PRO_5002173171" description="FimV N-terminal domain-containing protein" evidence="3">
    <location>
        <begin position="25"/>
        <end position="973"/>
    </location>
</feature>
<feature type="domain" description="FimV N-terminal" evidence="4">
    <location>
        <begin position="25"/>
        <end position="132"/>
    </location>
</feature>
<reference evidence="5 6" key="1">
    <citation type="journal article" date="2015" name="PLoS ONE">
        <title>Azotobacter Genomes: The Genome of Azotobacter chroococcum NCIMB 8003 (ATCC 4412).</title>
        <authorList>
            <person name="Robson R.L."/>
            <person name="Jones R."/>
            <person name="Robson R.M."/>
            <person name="Schwartz A."/>
            <person name="Richardson T.H."/>
        </authorList>
    </citation>
    <scope>NUCLEOTIDE SEQUENCE [LARGE SCALE GENOMIC DNA]</scope>
    <source>
        <strain evidence="5 6">NCIMB 8003</strain>
    </source>
</reference>
<dbReference type="InterPro" id="IPR038440">
    <property type="entry name" value="FimV_C_sf"/>
</dbReference>
<evidence type="ECO:0000313" key="5">
    <source>
        <dbReference type="EMBL" id="AJE20884.1"/>
    </source>
</evidence>
<dbReference type="Gene3D" id="1.20.58.2200">
    <property type="match status" value="1"/>
</dbReference>
<dbReference type="InterPro" id="IPR036779">
    <property type="entry name" value="LysM_dom_sf"/>
</dbReference>
<dbReference type="NCBIfam" id="TIGR03505">
    <property type="entry name" value="FimV_core"/>
    <property type="match status" value="1"/>
</dbReference>
<feature type="compositionally biased region" description="Pro residues" evidence="2">
    <location>
        <begin position="484"/>
        <end position="500"/>
    </location>
</feature>
<dbReference type="STRING" id="1328314.Achr_14150"/>
<dbReference type="InterPro" id="IPR020011">
    <property type="entry name" value="FimV_C"/>
</dbReference>
<evidence type="ECO:0000256" key="3">
    <source>
        <dbReference type="SAM" id="SignalP"/>
    </source>
</evidence>
<dbReference type="Pfam" id="PF25800">
    <property type="entry name" value="FimV_N"/>
    <property type="match status" value="1"/>
</dbReference>
<protein>
    <recommendedName>
        <fullName evidence="4">FimV N-terminal domain-containing protein</fullName>
    </recommendedName>
</protein>
<proteinExistence type="predicted"/>
<dbReference type="HOGENOM" id="CLU_007099_1_0_6"/>
<feature type="compositionally biased region" description="Pro residues" evidence="2">
    <location>
        <begin position="167"/>
        <end position="177"/>
    </location>
</feature>
<dbReference type="NCBIfam" id="TIGR03504">
    <property type="entry name" value="FimV_Cterm"/>
    <property type="match status" value="1"/>
</dbReference>
<feature type="region of interest" description="Disordered" evidence="2">
    <location>
        <begin position="262"/>
        <end position="295"/>
    </location>
</feature>
<feature type="region of interest" description="Disordered" evidence="2">
    <location>
        <begin position="480"/>
        <end position="500"/>
    </location>
</feature>
<feature type="compositionally biased region" description="Low complexity" evidence="2">
    <location>
        <begin position="380"/>
        <end position="421"/>
    </location>
</feature>
<gene>
    <name evidence="5" type="ORF">Achr_14150</name>
</gene>
<sequence length="973" mass="101728">MVRVRKLALAIAAASALSSGVAHALGLGEVTLRSALNQPLVAEIELLEARDIGSEELVPALASPEEFNKAGVDRQYFLSDLKFTPIIKPNGKSVIRVTSTKPVREPYLNFLVEVLWPNGRLLREYTLLLDPPLYSSQTAMSAAQKPPTAQQAGAVSRAPAAAAVPPAATPRPTPPRPAAASAPAGKEYKTSTNDTLWKVAERVQTSGTVHQTMLAIQDLNPQAFLDGNINRLVSGQVLRLPDEQQIRRRSEGQAMTEVAAQNAAWRERRARPAVASARQLDATHRTKADAAPARVETGDSLRLVAADSGKAVAGSDKGGSGQASADKLALAKENLDATQRENAELKSRMEDLQSQLDKLQRLITLKDEQLAKLQADLAQPGQPAAAAEPAASIPAQPSEPATAMAPQPAAAAQPEAESAAPAPAPAPVPVAAAAPGVEASVPAAPVAQSEVAPAALDTPVQPAAVVGAPALPAAEPVAGVPVQPAQPQPQPQPAPVKPVAPKPVRPAVAAEEPVGLVDSILDNPLLLPSLGGGAAAALLLGLLAARRRAAKKADLVEDDDDEVAMVDARLDTGLSRAAIEPALLNVAPGAGQVRDVLDEADEHIARGRLGTAAELLQVGCSVEPRRSDLRLRLMEVHAELGDREGFAREEKALRETTGAQPQVDHLKMKYPAMAGFATAALAGTVLAAGLEALEEEETPSALMQEPEPTPPVFAADISLSLDDLEAELERDLQGAGQVDASLNLDDLTLDEPLKPALSSAEPLAEDFSFDLELPEETATFGLEDDLKGLALDLEMPVGLDPVEDKDCLGLDLEFHEAPAAAPAESIASDDTLLEEGLFDSFDLAAGGSFSSDADLSAPKLELPLAENGLEGEVASGLMTQLDELDIELEQLAAGVGEPGGAVQPVAHSLGELVEGEDFDFLADADEIATKLDLARAYIDMGDTEGARDILDEVLSEGNEIQRQEAREMSARLA</sequence>
<feature type="region of interest" description="Disordered" evidence="2">
    <location>
        <begin position="139"/>
        <end position="192"/>
    </location>
</feature>
<feature type="signal peptide" evidence="3">
    <location>
        <begin position="1"/>
        <end position="24"/>
    </location>
</feature>
<dbReference type="RefSeq" id="WP_039803102.1">
    <property type="nucleotide sequence ID" value="NZ_CP010415.1"/>
</dbReference>
<evidence type="ECO:0000313" key="6">
    <source>
        <dbReference type="Proteomes" id="UP000068210"/>
    </source>
</evidence>
<feature type="region of interest" description="Disordered" evidence="2">
    <location>
        <begin position="380"/>
        <end position="426"/>
    </location>
</feature>
<name>A0A0C4WKW4_9GAMM</name>
<dbReference type="Gene3D" id="3.10.350.10">
    <property type="entry name" value="LysM domain"/>
    <property type="match status" value="1"/>
</dbReference>
<keyword evidence="3" id="KW-0732">Signal</keyword>
<feature type="compositionally biased region" description="Low complexity" evidence="2">
    <location>
        <begin position="149"/>
        <end position="166"/>
    </location>
</feature>
<dbReference type="EMBL" id="CP010415">
    <property type="protein sequence ID" value="AJE20884.1"/>
    <property type="molecule type" value="Genomic_DNA"/>
</dbReference>
<evidence type="ECO:0000256" key="2">
    <source>
        <dbReference type="SAM" id="MobiDB-lite"/>
    </source>
</evidence>